<proteinExistence type="predicted"/>
<organism evidence="1 2">
    <name type="scientific">Caldisalinibacter kiritimatiensis</name>
    <dbReference type="NCBI Taxonomy" id="1304284"/>
    <lineage>
        <taxon>Bacteria</taxon>
        <taxon>Bacillati</taxon>
        <taxon>Bacillota</taxon>
        <taxon>Tissierellia</taxon>
        <taxon>Tissierellales</taxon>
        <taxon>Thermohalobacteraceae</taxon>
        <taxon>Caldisalinibacter</taxon>
    </lineage>
</organism>
<accession>R1AWK1</accession>
<evidence type="ECO:0000313" key="1">
    <source>
        <dbReference type="EMBL" id="EOD01553.1"/>
    </source>
</evidence>
<name>R1AWK1_9FIRM</name>
<evidence type="ECO:0008006" key="3">
    <source>
        <dbReference type="Google" id="ProtNLM"/>
    </source>
</evidence>
<dbReference type="OrthoDB" id="1708042at2"/>
<dbReference type="eggNOG" id="ENOG50338J0">
    <property type="taxonomic scope" value="Bacteria"/>
</dbReference>
<dbReference type="InterPro" id="IPR005370">
    <property type="entry name" value="UPF0180"/>
</dbReference>
<dbReference type="EMBL" id="ARZA01000048">
    <property type="protein sequence ID" value="EOD01553.1"/>
    <property type="molecule type" value="Genomic_DNA"/>
</dbReference>
<dbReference type="Pfam" id="PF03698">
    <property type="entry name" value="UPF0180"/>
    <property type="match status" value="1"/>
</dbReference>
<dbReference type="AlphaFoldDB" id="R1AWK1"/>
<dbReference type="STRING" id="1304284.L21TH_0356"/>
<evidence type="ECO:0000313" key="2">
    <source>
        <dbReference type="Proteomes" id="UP000013378"/>
    </source>
</evidence>
<protein>
    <recommendedName>
        <fullName evidence="3">YkuS family protein</fullName>
    </recommendedName>
</protein>
<sequence length="85" mass="9580">MNNKIVVENTLNSHIDFLKNSGYDVHKLYQNKNLNNIQSNVYDAIVISSLANTPMSSNNLPNTPIIEAEGKTPEEVYDMIKTNIQ</sequence>
<dbReference type="Proteomes" id="UP000013378">
    <property type="component" value="Unassembled WGS sequence"/>
</dbReference>
<gene>
    <name evidence="1" type="ORF">L21TH_0356</name>
</gene>
<keyword evidence="2" id="KW-1185">Reference proteome</keyword>
<dbReference type="RefSeq" id="WP_006307569.1">
    <property type="nucleotide sequence ID" value="NZ_ARZA01000048.1"/>
</dbReference>
<reference evidence="1 2" key="1">
    <citation type="journal article" date="2015" name="Geomicrobiol. J.">
        <title>Caldisalinibacter kiritimatiensis gen. nov., sp. nov., a moderately thermohalophilic thiosulfate-reducing bacterium from a hypersaline microbial mat.</title>
        <authorList>
            <person name="Ben Hania W."/>
            <person name="Joseph M."/>
            <person name="Fiebig A."/>
            <person name="Bunk B."/>
            <person name="Klenk H.-P."/>
            <person name="Fardeau M.-L."/>
            <person name="Spring S."/>
        </authorList>
    </citation>
    <scope>NUCLEOTIDE SEQUENCE [LARGE SCALE GENOMIC DNA]</scope>
    <source>
        <strain evidence="1 2">L21-TH-D2</strain>
    </source>
</reference>
<comment type="caution">
    <text evidence="1">The sequence shown here is derived from an EMBL/GenBank/DDBJ whole genome shotgun (WGS) entry which is preliminary data.</text>
</comment>